<dbReference type="Pfam" id="PF05977">
    <property type="entry name" value="MFS_3"/>
    <property type="match status" value="1"/>
</dbReference>
<feature type="transmembrane region" description="Helical" evidence="8">
    <location>
        <begin position="390"/>
        <end position="408"/>
    </location>
</feature>
<feature type="region of interest" description="Disordered" evidence="7">
    <location>
        <begin position="1"/>
        <end position="27"/>
    </location>
</feature>
<keyword evidence="6 8" id="KW-0472">Membrane</keyword>
<feature type="transmembrane region" description="Helical" evidence="8">
    <location>
        <begin position="265"/>
        <end position="283"/>
    </location>
</feature>
<dbReference type="InterPro" id="IPR036259">
    <property type="entry name" value="MFS_trans_sf"/>
</dbReference>
<evidence type="ECO:0000259" key="9">
    <source>
        <dbReference type="PROSITE" id="PS50850"/>
    </source>
</evidence>
<gene>
    <name evidence="10" type="ORF">METZ01_LOCUS74527</name>
</gene>
<feature type="transmembrane region" description="Helical" evidence="8">
    <location>
        <begin position="420"/>
        <end position="439"/>
    </location>
</feature>
<dbReference type="PROSITE" id="PS50850">
    <property type="entry name" value="MFS"/>
    <property type="match status" value="1"/>
</dbReference>
<feature type="compositionally biased region" description="Polar residues" evidence="7">
    <location>
        <begin position="18"/>
        <end position="27"/>
    </location>
</feature>
<dbReference type="InterPro" id="IPR020846">
    <property type="entry name" value="MFS_dom"/>
</dbReference>
<evidence type="ECO:0000256" key="8">
    <source>
        <dbReference type="SAM" id="Phobius"/>
    </source>
</evidence>
<dbReference type="GO" id="GO:0022857">
    <property type="term" value="F:transmembrane transporter activity"/>
    <property type="evidence" value="ECO:0007669"/>
    <property type="project" value="InterPro"/>
</dbReference>
<dbReference type="Gene3D" id="1.20.1250.20">
    <property type="entry name" value="MFS general substrate transporter like domains"/>
    <property type="match status" value="2"/>
</dbReference>
<name>A0A381U5B4_9ZZZZ</name>
<feature type="transmembrane region" description="Helical" evidence="8">
    <location>
        <begin position="126"/>
        <end position="144"/>
    </location>
</feature>
<reference evidence="10" key="1">
    <citation type="submission" date="2018-05" db="EMBL/GenBank/DDBJ databases">
        <authorList>
            <person name="Lanie J.A."/>
            <person name="Ng W.-L."/>
            <person name="Kazmierczak K.M."/>
            <person name="Andrzejewski T.M."/>
            <person name="Davidsen T.M."/>
            <person name="Wayne K.J."/>
            <person name="Tettelin H."/>
            <person name="Glass J.I."/>
            <person name="Rusch D."/>
            <person name="Podicherti R."/>
            <person name="Tsui H.-C.T."/>
            <person name="Winkler M.E."/>
        </authorList>
    </citation>
    <scope>NUCLEOTIDE SEQUENCE</scope>
</reference>
<evidence type="ECO:0000256" key="3">
    <source>
        <dbReference type="ARBA" id="ARBA00022475"/>
    </source>
</evidence>
<feature type="transmembrane region" description="Helical" evidence="8">
    <location>
        <begin position="187"/>
        <end position="210"/>
    </location>
</feature>
<dbReference type="AlphaFoldDB" id="A0A381U5B4"/>
<feature type="domain" description="Major facilitator superfamily (MFS) profile" evidence="9">
    <location>
        <begin position="57"/>
        <end position="443"/>
    </location>
</feature>
<feature type="non-terminal residue" evidence="10">
    <location>
        <position position="1"/>
    </location>
</feature>
<dbReference type="GO" id="GO:0005886">
    <property type="term" value="C:plasma membrane"/>
    <property type="evidence" value="ECO:0007669"/>
    <property type="project" value="UniProtKB-SubCell"/>
</dbReference>
<evidence type="ECO:0000256" key="7">
    <source>
        <dbReference type="SAM" id="MobiDB-lite"/>
    </source>
</evidence>
<evidence type="ECO:0000256" key="4">
    <source>
        <dbReference type="ARBA" id="ARBA00022692"/>
    </source>
</evidence>
<evidence type="ECO:0000256" key="2">
    <source>
        <dbReference type="ARBA" id="ARBA00022448"/>
    </source>
</evidence>
<organism evidence="10">
    <name type="scientific">marine metagenome</name>
    <dbReference type="NCBI Taxonomy" id="408172"/>
    <lineage>
        <taxon>unclassified sequences</taxon>
        <taxon>metagenomes</taxon>
        <taxon>ecological metagenomes</taxon>
    </lineage>
</organism>
<accession>A0A381U5B4</accession>
<feature type="transmembrane region" description="Helical" evidence="8">
    <location>
        <begin position="330"/>
        <end position="347"/>
    </location>
</feature>
<proteinExistence type="predicted"/>
<dbReference type="InterPro" id="IPR010290">
    <property type="entry name" value="TM_effector"/>
</dbReference>
<feature type="transmembrane region" description="Helical" evidence="8">
    <location>
        <begin position="60"/>
        <end position="78"/>
    </location>
</feature>
<protein>
    <recommendedName>
        <fullName evidence="9">Major facilitator superfamily (MFS) profile domain-containing protein</fullName>
    </recommendedName>
</protein>
<sequence length="446" mass="48244">VAKNKTLPQLEVQDRANPDQNATESSQPRRLRLLSLLGKINPTHLLSHTFESLENRNFRLLWFGMVFSMWGIQMQMVARGILVYDLTGDYTITGFVGMGFAPSLLVVSLFGGVLGDRMERRSIIQIAQLVNGLLAGLVGILVLFDIVVWQHLFAVSMVQGAMFAFMMPARQAAIPSLVKKHQLANAFALNAMAMSIMSLVAPAIAGFMYQFIGAEVVYFAVCTVMVGAVVFTSLVPKMYPSGKSIKDSVVSNIFAGFKYIGSNKLLLQLMIYSIVVALLAMPFRMLVPAYAKDVYGSAGSEVGILLTATGLGALIGSISIANLREGHHRGWVLIGGALIAGLSLALISGFPVFLAGVIAMVGTGIGEQARWALGQSVMMENSADEYRSRVMSVLMMTYGLMPLGMYPLGWSMEEFGGQQAVGIIAVLLIGFSVLAVFLLPNLRRIK</sequence>
<evidence type="ECO:0000256" key="5">
    <source>
        <dbReference type="ARBA" id="ARBA00022989"/>
    </source>
</evidence>
<feature type="transmembrane region" description="Helical" evidence="8">
    <location>
        <begin position="303"/>
        <end position="323"/>
    </location>
</feature>
<dbReference type="EMBL" id="UINC01005493">
    <property type="protein sequence ID" value="SVA21673.1"/>
    <property type="molecule type" value="Genomic_DNA"/>
</dbReference>
<dbReference type="SUPFAM" id="SSF103473">
    <property type="entry name" value="MFS general substrate transporter"/>
    <property type="match status" value="1"/>
</dbReference>
<comment type="subcellular location">
    <subcellularLocation>
        <location evidence="1">Cell membrane</location>
        <topology evidence="1">Multi-pass membrane protein</topology>
    </subcellularLocation>
</comment>
<dbReference type="PANTHER" id="PTHR23513">
    <property type="entry name" value="INTEGRAL MEMBRANE EFFLUX PROTEIN-RELATED"/>
    <property type="match status" value="1"/>
</dbReference>
<dbReference type="CDD" id="cd06173">
    <property type="entry name" value="MFS_MefA_like"/>
    <property type="match status" value="1"/>
</dbReference>
<feature type="transmembrane region" description="Helical" evidence="8">
    <location>
        <begin position="216"/>
        <end position="236"/>
    </location>
</feature>
<keyword evidence="2" id="KW-0813">Transport</keyword>
<feature type="transmembrane region" description="Helical" evidence="8">
    <location>
        <begin position="90"/>
        <end position="114"/>
    </location>
</feature>
<keyword evidence="4 8" id="KW-0812">Transmembrane</keyword>
<keyword evidence="5 8" id="KW-1133">Transmembrane helix</keyword>
<evidence type="ECO:0000256" key="1">
    <source>
        <dbReference type="ARBA" id="ARBA00004651"/>
    </source>
</evidence>
<dbReference type="PANTHER" id="PTHR23513:SF6">
    <property type="entry name" value="MAJOR FACILITATOR SUPERFAMILY ASSOCIATED DOMAIN-CONTAINING PROTEIN"/>
    <property type="match status" value="1"/>
</dbReference>
<keyword evidence="3" id="KW-1003">Cell membrane</keyword>
<evidence type="ECO:0000313" key="10">
    <source>
        <dbReference type="EMBL" id="SVA21673.1"/>
    </source>
</evidence>
<evidence type="ECO:0000256" key="6">
    <source>
        <dbReference type="ARBA" id="ARBA00023136"/>
    </source>
</evidence>